<dbReference type="PIRSF" id="PIRSF000106">
    <property type="entry name" value="ME"/>
    <property type="match status" value="1"/>
</dbReference>
<organism evidence="8 9">
    <name type="scientific">Methanolobus profundi</name>
    <dbReference type="NCBI Taxonomy" id="487685"/>
    <lineage>
        <taxon>Archaea</taxon>
        <taxon>Methanobacteriati</taxon>
        <taxon>Methanobacteriota</taxon>
        <taxon>Stenosarchaea group</taxon>
        <taxon>Methanomicrobia</taxon>
        <taxon>Methanosarcinales</taxon>
        <taxon>Methanosarcinaceae</taxon>
        <taxon>Methanolobus</taxon>
    </lineage>
</organism>
<dbReference type="AlphaFoldDB" id="A0A1I4PIP4"/>
<dbReference type="Proteomes" id="UP000198535">
    <property type="component" value="Unassembled WGS sequence"/>
</dbReference>
<dbReference type="GO" id="GO:0046872">
    <property type="term" value="F:metal ion binding"/>
    <property type="evidence" value="ECO:0007669"/>
    <property type="project" value="UniProtKB-KW"/>
</dbReference>
<evidence type="ECO:0000256" key="4">
    <source>
        <dbReference type="ARBA" id="ARBA00022723"/>
    </source>
</evidence>
<name>A0A1I4PIP4_9EURY</name>
<dbReference type="InterPro" id="IPR012302">
    <property type="entry name" value="Malic_NAD-bd"/>
</dbReference>
<comment type="cofactor">
    <cofactor evidence="1">
        <name>Mn(2+)</name>
        <dbReference type="ChEBI" id="CHEBI:29035"/>
    </cofactor>
</comment>
<dbReference type="SMART" id="SM00919">
    <property type="entry name" value="Malic_M"/>
    <property type="match status" value="1"/>
</dbReference>
<evidence type="ECO:0000256" key="3">
    <source>
        <dbReference type="ARBA" id="ARBA00008785"/>
    </source>
</evidence>
<feature type="domain" description="Malic enzyme NAD-binding" evidence="6">
    <location>
        <begin position="174"/>
        <end position="400"/>
    </location>
</feature>
<dbReference type="PANTHER" id="PTHR43237">
    <property type="entry name" value="NADP-DEPENDENT MALIC ENZYME"/>
    <property type="match status" value="1"/>
</dbReference>
<dbReference type="Gene3D" id="3.40.50.10380">
    <property type="entry name" value="Malic enzyme, N-terminal domain"/>
    <property type="match status" value="1"/>
</dbReference>
<dbReference type="SMART" id="SM01274">
    <property type="entry name" value="malic"/>
    <property type="match status" value="1"/>
</dbReference>
<evidence type="ECO:0000313" key="9">
    <source>
        <dbReference type="Proteomes" id="UP000198535"/>
    </source>
</evidence>
<reference evidence="9" key="1">
    <citation type="submission" date="2016-10" db="EMBL/GenBank/DDBJ databases">
        <authorList>
            <person name="Varghese N."/>
            <person name="Submissions S."/>
        </authorList>
    </citation>
    <scope>NUCLEOTIDE SEQUENCE [LARGE SCALE GENOMIC DNA]</scope>
    <source>
        <strain evidence="9">Mob M</strain>
    </source>
</reference>
<evidence type="ECO:0000259" key="6">
    <source>
        <dbReference type="SMART" id="SM00919"/>
    </source>
</evidence>
<dbReference type="InterPro" id="IPR001891">
    <property type="entry name" value="Malic_OxRdtase"/>
</dbReference>
<dbReference type="InterPro" id="IPR046346">
    <property type="entry name" value="Aminoacid_DH-like_N_sf"/>
</dbReference>
<dbReference type="InterPro" id="IPR045213">
    <property type="entry name" value="Malic_NAD-bd_bact_type"/>
</dbReference>
<dbReference type="STRING" id="487685.SAMN04488696_0676"/>
<dbReference type="SUPFAM" id="SSF51735">
    <property type="entry name" value="NAD(P)-binding Rossmann-fold domains"/>
    <property type="match status" value="1"/>
</dbReference>
<dbReference type="InterPro" id="IPR036291">
    <property type="entry name" value="NAD(P)-bd_dom_sf"/>
</dbReference>
<dbReference type="PROSITE" id="PS00331">
    <property type="entry name" value="MALIC_ENZYMES"/>
    <property type="match status" value="1"/>
</dbReference>
<dbReference type="GO" id="GO:0051287">
    <property type="term" value="F:NAD binding"/>
    <property type="evidence" value="ECO:0007669"/>
    <property type="project" value="InterPro"/>
</dbReference>
<evidence type="ECO:0000259" key="7">
    <source>
        <dbReference type="SMART" id="SM01274"/>
    </source>
</evidence>
<dbReference type="CDD" id="cd05311">
    <property type="entry name" value="NAD_bind_2_malic_enz"/>
    <property type="match status" value="1"/>
</dbReference>
<dbReference type="FunFam" id="3.40.50.720:FF:000095">
    <property type="entry name" value="NADP-dependent malic enzyme"/>
    <property type="match status" value="1"/>
</dbReference>
<dbReference type="InterPro" id="IPR015884">
    <property type="entry name" value="Malic_enzyme_CS"/>
</dbReference>
<feature type="domain" description="Malic enzyme N-terminal" evidence="7">
    <location>
        <begin position="29"/>
        <end position="162"/>
    </location>
</feature>
<proteinExistence type="inferred from homology"/>
<comment type="similarity">
    <text evidence="3">Belongs to the malic enzymes family.</text>
</comment>
<evidence type="ECO:0000256" key="2">
    <source>
        <dbReference type="ARBA" id="ARBA00001946"/>
    </source>
</evidence>
<gene>
    <name evidence="8" type="ORF">SAMN04488696_0676</name>
</gene>
<keyword evidence="9" id="KW-1185">Reference proteome</keyword>
<dbReference type="Pfam" id="PF03949">
    <property type="entry name" value="Malic_M"/>
    <property type="match status" value="1"/>
</dbReference>
<dbReference type="GO" id="GO:0004470">
    <property type="term" value="F:malic enzyme activity"/>
    <property type="evidence" value="ECO:0007669"/>
    <property type="project" value="InterPro"/>
</dbReference>
<evidence type="ECO:0000256" key="1">
    <source>
        <dbReference type="ARBA" id="ARBA00001936"/>
    </source>
</evidence>
<dbReference type="SUPFAM" id="SSF53223">
    <property type="entry name" value="Aminoacid dehydrogenase-like, N-terminal domain"/>
    <property type="match status" value="1"/>
</dbReference>
<dbReference type="Pfam" id="PF00390">
    <property type="entry name" value="malic"/>
    <property type="match status" value="1"/>
</dbReference>
<dbReference type="GO" id="GO:0016616">
    <property type="term" value="F:oxidoreductase activity, acting on the CH-OH group of donors, NAD or NADP as acceptor"/>
    <property type="evidence" value="ECO:0007669"/>
    <property type="project" value="InterPro"/>
</dbReference>
<keyword evidence="4" id="KW-0479">Metal-binding</keyword>
<dbReference type="InterPro" id="IPR051674">
    <property type="entry name" value="Malate_Decarboxylase"/>
</dbReference>
<accession>A0A1I4PIP4</accession>
<dbReference type="EMBL" id="FOUJ01000001">
    <property type="protein sequence ID" value="SFM27514.1"/>
    <property type="molecule type" value="Genomic_DNA"/>
</dbReference>
<keyword evidence="5" id="KW-0560">Oxidoreductase</keyword>
<dbReference type="RefSeq" id="WP_245747840.1">
    <property type="nucleotide sequence ID" value="NZ_FOUJ01000001.1"/>
</dbReference>
<dbReference type="PRINTS" id="PR00072">
    <property type="entry name" value="MALOXRDTASE"/>
</dbReference>
<evidence type="ECO:0000313" key="8">
    <source>
        <dbReference type="EMBL" id="SFM27514.1"/>
    </source>
</evidence>
<protein>
    <submittedName>
        <fullName evidence="8">Malate dehydrogenase (Oxaloacetate-decarboxylating)</fullName>
    </submittedName>
</protein>
<evidence type="ECO:0000256" key="5">
    <source>
        <dbReference type="ARBA" id="ARBA00023002"/>
    </source>
</evidence>
<dbReference type="Gene3D" id="3.40.50.720">
    <property type="entry name" value="NAD(P)-binding Rossmann-like Domain"/>
    <property type="match status" value="1"/>
</dbReference>
<dbReference type="InterPro" id="IPR012301">
    <property type="entry name" value="Malic_N_dom"/>
</dbReference>
<dbReference type="FunFam" id="3.40.50.10380:FF:000003">
    <property type="entry name" value="NADP-dependent malic enzyme"/>
    <property type="match status" value="1"/>
</dbReference>
<comment type="cofactor">
    <cofactor evidence="2">
        <name>Mg(2+)</name>
        <dbReference type="ChEBI" id="CHEBI:18420"/>
    </cofactor>
</comment>
<dbReference type="PANTHER" id="PTHR43237:SF4">
    <property type="entry name" value="NADP-DEPENDENT MALIC ENZYME"/>
    <property type="match status" value="1"/>
</dbReference>
<dbReference type="InterPro" id="IPR037062">
    <property type="entry name" value="Malic_N_dom_sf"/>
</dbReference>
<sequence>MKMDKGISMCKEGDNTLGERSLELHESAGGVIGICGKVPLDNVEDLSLAYTPGVAEPCRRIAEDPDQVYRYTMKKNSVAVISDGSAVLGLGNIGPLAALPVMEGKALIFKELAGIDGVPICLDTNDQEEIIRTIRNIAPVFGGINLEDISAPRCFDIEGRLRSELPIPVFHDDQHGTAVVVIAGLINALKIVGKEIDKIDVVISGAGAAGKAIALKLMYAGVSSERLVVCDSRGIIHKGRKEGMNPEKEEIADLTNKKGISGTLADALIGSDVFIGVSAPGIVSKEMASSMAKDAIIFAMANPVPEIMPSLAKEAGARIVATGRSDCPNQINNCLGFPGLFRGALDTCASDITTEMEMAAVYALASIVTDEELDENYIIPGPLDRRVVKAVASAVAAAAIKSGVARSCEFDQDPTV</sequence>